<protein>
    <submittedName>
        <fullName evidence="1">Uncharacterized protein</fullName>
    </submittedName>
</protein>
<evidence type="ECO:0000313" key="1">
    <source>
        <dbReference type="EMBL" id="MFK4637283.1"/>
    </source>
</evidence>
<proteinExistence type="predicted"/>
<dbReference type="RefSeq" id="WP_404593242.1">
    <property type="nucleotide sequence ID" value="NZ_JBIYEW010000003.1"/>
</dbReference>
<organism evidence="1 2">
    <name type="scientific">Paenarthrobacter histidinolovorans</name>
    <dbReference type="NCBI Taxonomy" id="43664"/>
    <lineage>
        <taxon>Bacteria</taxon>
        <taxon>Bacillati</taxon>
        <taxon>Actinomycetota</taxon>
        <taxon>Actinomycetes</taxon>
        <taxon>Micrococcales</taxon>
        <taxon>Micrococcaceae</taxon>
        <taxon>Paenarthrobacter</taxon>
    </lineage>
</organism>
<accession>A0ABW8N0Z3</accession>
<dbReference type="EMBL" id="JBIYEW010000003">
    <property type="protein sequence ID" value="MFK4637283.1"/>
    <property type="molecule type" value="Genomic_DNA"/>
</dbReference>
<reference evidence="1 2" key="1">
    <citation type="submission" date="2024-10" db="EMBL/GenBank/DDBJ databases">
        <title>Novel secondary metabolite-producing bacteria for plant disease control.</title>
        <authorList>
            <person name="Chevrette M."/>
        </authorList>
    </citation>
    <scope>NUCLEOTIDE SEQUENCE [LARGE SCALE GENOMIC DNA]</scope>
    <source>
        <strain evidence="1 2">J30 TE3557</strain>
    </source>
</reference>
<dbReference type="Proteomes" id="UP001620520">
    <property type="component" value="Unassembled WGS sequence"/>
</dbReference>
<gene>
    <name evidence="1" type="ORF">ABIA52_000172</name>
</gene>
<evidence type="ECO:0000313" key="2">
    <source>
        <dbReference type="Proteomes" id="UP001620520"/>
    </source>
</evidence>
<comment type="caution">
    <text evidence="1">The sequence shown here is derived from an EMBL/GenBank/DDBJ whole genome shotgun (WGS) entry which is preliminary data.</text>
</comment>
<name>A0ABW8N0Z3_9MICC</name>
<sequence>MSSGITAAYSSRAAEYTSLFGSISSTHTDDRWFPVGLTVFPERF</sequence>
<keyword evidence="2" id="KW-1185">Reference proteome</keyword>